<evidence type="ECO:0000256" key="1">
    <source>
        <dbReference type="SAM" id="MobiDB-lite"/>
    </source>
</evidence>
<dbReference type="AlphaFoldDB" id="A0A0F7SLM6"/>
<feature type="region of interest" description="Disordered" evidence="1">
    <location>
        <begin position="54"/>
        <end position="86"/>
    </location>
</feature>
<organism evidence="2">
    <name type="scientific">Phaffia rhodozyma</name>
    <name type="common">Yeast</name>
    <name type="synonym">Xanthophyllomyces dendrorhous</name>
    <dbReference type="NCBI Taxonomy" id="264483"/>
    <lineage>
        <taxon>Eukaryota</taxon>
        <taxon>Fungi</taxon>
        <taxon>Dikarya</taxon>
        <taxon>Basidiomycota</taxon>
        <taxon>Agaricomycotina</taxon>
        <taxon>Tremellomycetes</taxon>
        <taxon>Cystofilobasidiales</taxon>
        <taxon>Mrakiaceae</taxon>
        <taxon>Phaffia</taxon>
    </lineage>
</organism>
<dbReference type="EMBL" id="LN483124">
    <property type="protein sequence ID" value="CED82301.1"/>
    <property type="molecule type" value="Genomic_DNA"/>
</dbReference>
<protein>
    <submittedName>
        <fullName evidence="2">Uncharacterized protein</fullName>
    </submittedName>
</protein>
<proteinExistence type="predicted"/>
<reference evidence="2" key="1">
    <citation type="submission" date="2014-08" db="EMBL/GenBank/DDBJ databases">
        <authorList>
            <person name="Sharma Rahul"/>
            <person name="Thines Marco"/>
        </authorList>
    </citation>
    <scope>NUCLEOTIDE SEQUENCE</scope>
</reference>
<evidence type="ECO:0000313" key="2">
    <source>
        <dbReference type="EMBL" id="CED82301.1"/>
    </source>
</evidence>
<dbReference type="Gene3D" id="3.10.310.10">
    <property type="entry name" value="Diaminopimelate Epimerase, Chain A, domain 1"/>
    <property type="match status" value="1"/>
</dbReference>
<accession>A0A0F7SLM6</accession>
<dbReference type="SUPFAM" id="SSF54506">
    <property type="entry name" value="Diaminopimelate epimerase-like"/>
    <property type="match status" value="1"/>
</dbReference>
<feature type="compositionally biased region" description="Pro residues" evidence="1">
    <location>
        <begin position="56"/>
        <end position="66"/>
    </location>
</feature>
<sequence length="404" mass="43766">MPFFPYPDALLLPPFPHRQPLPTVPFVEYDILNPFAHTLTPSFSFSYSPSASPSLSPSPSPSPSPTPNYTLSTTLPPPPTATPAIEPYTGTPVAVVILTSDTKLELTELLTISQELNLDDIVFAQALTPSSFRIQPFYKHTPVRHPGPALSIAACWSLLNRGALRPTDPTITQVPHEHTGDTSPVRLQVSRPFNPSDPIILVQADLLPYTVTSPYADLTSIRSLTSTSITITSASSVDTPIQTYLFVQLPFQTDLDQLDLDPEQIAGLAREFTIDHTASTSVDIRKLTVVFWAGLKIGSVGKKRDVLTTAKAFTQTGHHETSSGCASLALALTFALSLTPLTPANGKTRYSFLEGHRPPSGRRTLVEGSIRLDRALVSTVTLGGRVGLTAQGWILCPRSEREPQ</sequence>
<name>A0A0F7SLM6_PHARH</name>